<keyword evidence="2" id="KW-1185">Reference proteome</keyword>
<dbReference type="Proteomes" id="UP000305067">
    <property type="component" value="Unassembled WGS sequence"/>
</dbReference>
<protein>
    <submittedName>
        <fullName evidence="1">Uncharacterized protein</fullName>
    </submittedName>
</protein>
<name>A0A5C3QHP6_9AGAR</name>
<evidence type="ECO:0000313" key="2">
    <source>
        <dbReference type="Proteomes" id="UP000305067"/>
    </source>
</evidence>
<evidence type="ECO:0000313" key="1">
    <source>
        <dbReference type="EMBL" id="TFL00021.1"/>
    </source>
</evidence>
<organism evidence="1 2">
    <name type="scientific">Pterulicium gracile</name>
    <dbReference type="NCBI Taxonomy" id="1884261"/>
    <lineage>
        <taxon>Eukaryota</taxon>
        <taxon>Fungi</taxon>
        <taxon>Dikarya</taxon>
        <taxon>Basidiomycota</taxon>
        <taxon>Agaricomycotina</taxon>
        <taxon>Agaricomycetes</taxon>
        <taxon>Agaricomycetidae</taxon>
        <taxon>Agaricales</taxon>
        <taxon>Pleurotineae</taxon>
        <taxon>Pterulaceae</taxon>
        <taxon>Pterulicium</taxon>
    </lineage>
</organism>
<gene>
    <name evidence="1" type="ORF">BDV98DRAFT_116586</name>
</gene>
<dbReference type="EMBL" id="ML178830">
    <property type="protein sequence ID" value="TFL00021.1"/>
    <property type="molecule type" value="Genomic_DNA"/>
</dbReference>
<sequence length="150" mass="16160">MSQVTTNIVDDVSLRVQYPAASDFGWREGGDRRMEFMDTTHVTLTKGDAVSLAFNGTRVGIYGTVQSGRGLPPIQFVLDGVEIPTTPHDVANGSLSFHVPFCAGDVPDDKEHTLVATLLEQDDTDSDTFILDYFTYDVPSGSSRSGAPAS</sequence>
<dbReference type="AlphaFoldDB" id="A0A5C3QHP6"/>
<dbReference type="Gene3D" id="2.60.120.260">
    <property type="entry name" value="Galactose-binding domain-like"/>
    <property type="match status" value="1"/>
</dbReference>
<reference evidence="1 2" key="1">
    <citation type="journal article" date="2019" name="Nat. Ecol. Evol.">
        <title>Megaphylogeny resolves global patterns of mushroom evolution.</title>
        <authorList>
            <person name="Varga T."/>
            <person name="Krizsan K."/>
            <person name="Foldi C."/>
            <person name="Dima B."/>
            <person name="Sanchez-Garcia M."/>
            <person name="Sanchez-Ramirez S."/>
            <person name="Szollosi G.J."/>
            <person name="Szarkandi J.G."/>
            <person name="Papp V."/>
            <person name="Albert L."/>
            <person name="Andreopoulos W."/>
            <person name="Angelini C."/>
            <person name="Antonin V."/>
            <person name="Barry K.W."/>
            <person name="Bougher N.L."/>
            <person name="Buchanan P."/>
            <person name="Buyck B."/>
            <person name="Bense V."/>
            <person name="Catcheside P."/>
            <person name="Chovatia M."/>
            <person name="Cooper J."/>
            <person name="Damon W."/>
            <person name="Desjardin D."/>
            <person name="Finy P."/>
            <person name="Geml J."/>
            <person name="Haridas S."/>
            <person name="Hughes K."/>
            <person name="Justo A."/>
            <person name="Karasinski D."/>
            <person name="Kautmanova I."/>
            <person name="Kiss B."/>
            <person name="Kocsube S."/>
            <person name="Kotiranta H."/>
            <person name="LaButti K.M."/>
            <person name="Lechner B.E."/>
            <person name="Liimatainen K."/>
            <person name="Lipzen A."/>
            <person name="Lukacs Z."/>
            <person name="Mihaltcheva S."/>
            <person name="Morgado L.N."/>
            <person name="Niskanen T."/>
            <person name="Noordeloos M.E."/>
            <person name="Ohm R.A."/>
            <person name="Ortiz-Santana B."/>
            <person name="Ovrebo C."/>
            <person name="Racz N."/>
            <person name="Riley R."/>
            <person name="Savchenko A."/>
            <person name="Shiryaev A."/>
            <person name="Soop K."/>
            <person name="Spirin V."/>
            <person name="Szebenyi C."/>
            <person name="Tomsovsky M."/>
            <person name="Tulloss R.E."/>
            <person name="Uehling J."/>
            <person name="Grigoriev I.V."/>
            <person name="Vagvolgyi C."/>
            <person name="Papp T."/>
            <person name="Martin F.M."/>
            <person name="Miettinen O."/>
            <person name="Hibbett D.S."/>
            <person name="Nagy L.G."/>
        </authorList>
    </citation>
    <scope>NUCLEOTIDE SEQUENCE [LARGE SCALE GENOMIC DNA]</scope>
    <source>
        <strain evidence="1 2">CBS 309.79</strain>
    </source>
</reference>
<proteinExistence type="predicted"/>
<accession>A0A5C3QHP6</accession>
<dbReference type="OrthoDB" id="3265734at2759"/>